<dbReference type="InterPro" id="IPR001245">
    <property type="entry name" value="Ser-Thr/Tyr_kinase_cat_dom"/>
</dbReference>
<dbReference type="PROSITE" id="PS50011">
    <property type="entry name" value="PROTEIN_KINASE_DOM"/>
    <property type="match status" value="1"/>
</dbReference>
<dbReference type="Proteomes" id="UP000237347">
    <property type="component" value="Unassembled WGS sequence"/>
</dbReference>
<dbReference type="FunFam" id="3.30.200.20:FF:000268">
    <property type="entry name" value="probable receptor-like serine/threonine-protein kinase At5g57670"/>
    <property type="match status" value="1"/>
</dbReference>
<proteinExistence type="predicted"/>
<gene>
    <name evidence="3" type="primary">PERK1_3</name>
    <name evidence="3" type="ORF">CFP56_043012</name>
</gene>
<dbReference type="PANTHER" id="PTHR47987">
    <property type="entry name" value="OS08G0249100 PROTEIN"/>
    <property type="match status" value="1"/>
</dbReference>
<evidence type="ECO:0000259" key="2">
    <source>
        <dbReference type="PROSITE" id="PS50011"/>
    </source>
</evidence>
<feature type="region of interest" description="Disordered" evidence="1">
    <location>
        <begin position="553"/>
        <end position="572"/>
    </location>
</feature>
<evidence type="ECO:0000313" key="4">
    <source>
        <dbReference type="Proteomes" id="UP000237347"/>
    </source>
</evidence>
<name>A0AAW0ISA6_QUESU</name>
<keyword evidence="4" id="KW-1185">Reference proteome</keyword>
<dbReference type="GO" id="GO:0004672">
    <property type="term" value="F:protein kinase activity"/>
    <property type="evidence" value="ECO:0007669"/>
    <property type="project" value="InterPro"/>
</dbReference>
<sequence>MLVQKVANAVGKRNVLVGIRIDSQSRELLSWAIVKVAEPGDCVVAVYVCRSSGSSARKVLVREAKSCAAVAVVVGISKHSALGGRASTAKYCSRRLPSTTDVLAIHNGKIVFRRFTNNQLPGLKLNGDPKPSFSLIKVPTLEDYKSEFGDSEAETASTISEVVQNSRDGVFNLACDSKRLSLRSNSLYARDPLDSRPGWPLLRRASSSIPQAPLARNISVVQWVMTLPDRSPQLSPQCSTIKETPFESDISEGLDVSPKNCLSAFGKLPKGCKCFSHEVLKMSTSQFSSENLISKGGCNRVYKGILPEGKAVAVKIVKSTKEAWKDFAYEVDIISSLKHKHITPLIGVCIEDNALISVYDFLSKGSLEENLHGKNKDKSVLSWDVRFNIAVGIAEALNYLHNECSQPLSDFGLSMWGPTNSSFVTQGDVVGTFGYIAPEYFMYGKVSDKIDVYAFGVVLLELLSGREPIGLENPKGQESLVIWTKPKIECGDIKGILDPKLDGKYDETQVRRMVLASTLCTTRAARLRPKMSQILKLLKGDIYVEEWLNSQNGNLKDSENQDNNDDEVYPNSSPELHLSLALLDVEDDNTSDSSVERSNNSSLEEYLKGRCSRSSSFD</sequence>
<feature type="domain" description="Protein kinase" evidence="2">
    <location>
        <begin position="287"/>
        <end position="548"/>
    </location>
</feature>
<dbReference type="Gene3D" id="3.30.200.20">
    <property type="entry name" value="Phosphorylase Kinase, domain 1"/>
    <property type="match status" value="1"/>
</dbReference>
<dbReference type="Gene3D" id="1.10.510.10">
    <property type="entry name" value="Transferase(Phosphotransferase) domain 1"/>
    <property type="match status" value="1"/>
</dbReference>
<dbReference type="Pfam" id="PF00069">
    <property type="entry name" value="Pkinase"/>
    <property type="match status" value="1"/>
</dbReference>
<dbReference type="AlphaFoldDB" id="A0AAW0ISA6"/>
<evidence type="ECO:0000256" key="1">
    <source>
        <dbReference type="SAM" id="MobiDB-lite"/>
    </source>
</evidence>
<reference evidence="3 4" key="1">
    <citation type="journal article" date="2018" name="Sci. Data">
        <title>The draft genome sequence of cork oak.</title>
        <authorList>
            <person name="Ramos A.M."/>
            <person name="Usie A."/>
            <person name="Barbosa P."/>
            <person name="Barros P.M."/>
            <person name="Capote T."/>
            <person name="Chaves I."/>
            <person name="Simoes F."/>
            <person name="Abreu I."/>
            <person name="Carrasquinho I."/>
            <person name="Faro C."/>
            <person name="Guimaraes J.B."/>
            <person name="Mendonca D."/>
            <person name="Nobrega F."/>
            <person name="Rodrigues L."/>
            <person name="Saibo N.J.M."/>
            <person name="Varela M.C."/>
            <person name="Egas C."/>
            <person name="Matos J."/>
            <person name="Miguel C.M."/>
            <person name="Oliveira M.M."/>
            <person name="Ricardo C.P."/>
            <person name="Goncalves S."/>
        </authorList>
    </citation>
    <scope>NUCLEOTIDE SEQUENCE [LARGE SCALE GENOMIC DNA]</scope>
    <source>
        <strain evidence="4">cv. HL8</strain>
    </source>
</reference>
<organism evidence="3 4">
    <name type="scientific">Quercus suber</name>
    <name type="common">Cork oak</name>
    <dbReference type="NCBI Taxonomy" id="58331"/>
    <lineage>
        <taxon>Eukaryota</taxon>
        <taxon>Viridiplantae</taxon>
        <taxon>Streptophyta</taxon>
        <taxon>Embryophyta</taxon>
        <taxon>Tracheophyta</taxon>
        <taxon>Spermatophyta</taxon>
        <taxon>Magnoliopsida</taxon>
        <taxon>eudicotyledons</taxon>
        <taxon>Gunneridae</taxon>
        <taxon>Pentapetalae</taxon>
        <taxon>rosids</taxon>
        <taxon>fabids</taxon>
        <taxon>Fagales</taxon>
        <taxon>Fagaceae</taxon>
        <taxon>Quercus</taxon>
    </lineage>
</organism>
<dbReference type="InterPro" id="IPR011009">
    <property type="entry name" value="Kinase-like_dom_sf"/>
</dbReference>
<dbReference type="InterPro" id="IPR046958">
    <property type="entry name" value="RBK1/2/STUNTED"/>
</dbReference>
<dbReference type="InterPro" id="IPR000719">
    <property type="entry name" value="Prot_kinase_dom"/>
</dbReference>
<dbReference type="Pfam" id="PF07714">
    <property type="entry name" value="PK_Tyr_Ser-Thr"/>
    <property type="match status" value="1"/>
</dbReference>
<dbReference type="EMBL" id="PKMF04000889">
    <property type="protein sequence ID" value="KAK7817329.1"/>
    <property type="molecule type" value="Genomic_DNA"/>
</dbReference>
<accession>A0AAW0ISA6</accession>
<dbReference type="GO" id="GO:0005524">
    <property type="term" value="F:ATP binding"/>
    <property type="evidence" value="ECO:0007669"/>
    <property type="project" value="InterPro"/>
</dbReference>
<evidence type="ECO:0000313" key="3">
    <source>
        <dbReference type="EMBL" id="KAK7817329.1"/>
    </source>
</evidence>
<protein>
    <submittedName>
        <fullName evidence="3">Proline-rich receptor-like protein kinase perk1</fullName>
    </submittedName>
</protein>
<dbReference type="SUPFAM" id="SSF56112">
    <property type="entry name" value="Protein kinase-like (PK-like)"/>
    <property type="match status" value="1"/>
</dbReference>
<feature type="compositionally biased region" description="Low complexity" evidence="1">
    <location>
        <begin position="591"/>
        <end position="604"/>
    </location>
</feature>
<dbReference type="PANTHER" id="PTHR47987:SF11">
    <property type="entry name" value="RECEPTOR-LIKE CYTOSOLIC SERINE_THREONINE-PROTEIN KINASE RBK1 ISOFORM X1"/>
    <property type="match status" value="1"/>
</dbReference>
<feature type="region of interest" description="Disordered" evidence="1">
    <location>
        <begin position="588"/>
        <end position="618"/>
    </location>
</feature>
<comment type="caution">
    <text evidence="3">The sequence shown here is derived from an EMBL/GenBank/DDBJ whole genome shotgun (WGS) entry which is preliminary data.</text>
</comment>